<dbReference type="HOGENOM" id="CLU_3012947_0_0_12"/>
<feature type="transmembrane region" description="Helical" evidence="1">
    <location>
        <begin position="12"/>
        <end position="29"/>
    </location>
</feature>
<dbReference type="InParanoid" id="F5Y701"/>
<keyword evidence="1" id="KW-0472">Membrane</keyword>
<keyword evidence="1" id="KW-1133">Transmembrane helix</keyword>
<dbReference type="KEGG" id="taz:TREAZ_3556"/>
<dbReference type="AlphaFoldDB" id="F5Y701"/>
<sequence length="56" mass="6139">MHAAVTRATATSAATTIPLSILFIIFLLFKQYESCFNDTSLRLTGQETLDSGIIVF</sequence>
<evidence type="ECO:0000256" key="1">
    <source>
        <dbReference type="SAM" id="Phobius"/>
    </source>
</evidence>
<dbReference type="Proteomes" id="UP000009222">
    <property type="component" value="Chromosome"/>
</dbReference>
<keyword evidence="3" id="KW-1185">Reference proteome</keyword>
<gene>
    <name evidence="2" type="ordered locus">TREAZ_3556</name>
</gene>
<reference evidence="3" key="1">
    <citation type="submission" date="2009-12" db="EMBL/GenBank/DDBJ databases">
        <title>Complete sequence of Treponema azotonutricium strain ZAS-9.</title>
        <authorList>
            <person name="Tetu S.G."/>
            <person name="Matson E."/>
            <person name="Ren Q."/>
            <person name="Seshadri R."/>
            <person name="Elbourne L."/>
            <person name="Hassan K.A."/>
            <person name="Durkin A."/>
            <person name="Radune D."/>
            <person name="Mohamoud Y."/>
            <person name="Shay R."/>
            <person name="Jin S."/>
            <person name="Zhang X."/>
            <person name="Lucey K."/>
            <person name="Ballor N.R."/>
            <person name="Ottesen E."/>
            <person name="Rosenthal R."/>
            <person name="Allen A."/>
            <person name="Leadbetter J.R."/>
            <person name="Paulsen I.T."/>
        </authorList>
    </citation>
    <scope>NUCLEOTIDE SEQUENCE [LARGE SCALE GENOMIC DNA]</scope>
    <source>
        <strain evidence="3">ATCC BAA-888 / DSM 13862 / ZAS-9</strain>
    </source>
</reference>
<organism evidence="2 3">
    <name type="scientific">Leadbettera azotonutricia (strain ATCC BAA-888 / DSM 13862 / ZAS-9)</name>
    <name type="common">Treponema azotonutricium</name>
    <dbReference type="NCBI Taxonomy" id="545695"/>
    <lineage>
        <taxon>Bacteria</taxon>
        <taxon>Pseudomonadati</taxon>
        <taxon>Spirochaetota</taxon>
        <taxon>Spirochaetia</taxon>
        <taxon>Spirochaetales</taxon>
        <taxon>Breznakiellaceae</taxon>
        <taxon>Leadbettera</taxon>
    </lineage>
</organism>
<dbReference type="EMBL" id="CP001841">
    <property type="protein sequence ID" value="AEF82916.1"/>
    <property type="molecule type" value="Genomic_DNA"/>
</dbReference>
<protein>
    <submittedName>
        <fullName evidence="2">Uncharacterized protein</fullName>
    </submittedName>
</protein>
<reference evidence="2 3" key="2">
    <citation type="journal article" date="2011" name="ISME J.">
        <title>RNA-seq reveals cooperative metabolic interactions between two termite-gut spirochete species in co-culture.</title>
        <authorList>
            <person name="Rosenthal A.Z."/>
            <person name="Matson E.G."/>
            <person name="Eldar A."/>
            <person name="Leadbetter J.R."/>
        </authorList>
    </citation>
    <scope>NUCLEOTIDE SEQUENCE [LARGE SCALE GENOMIC DNA]</scope>
    <source>
        <strain evidence="3">ATCC BAA-888 / DSM 13862 / ZAS-9</strain>
    </source>
</reference>
<evidence type="ECO:0000313" key="2">
    <source>
        <dbReference type="EMBL" id="AEF82916.1"/>
    </source>
</evidence>
<dbReference type="STRING" id="545695.TREAZ_3556"/>
<keyword evidence="1" id="KW-0812">Transmembrane</keyword>
<proteinExistence type="predicted"/>
<accession>F5Y701</accession>
<name>F5Y701_LEAAZ</name>
<evidence type="ECO:0000313" key="3">
    <source>
        <dbReference type="Proteomes" id="UP000009222"/>
    </source>
</evidence>